<evidence type="ECO:0000256" key="8">
    <source>
        <dbReference type="ARBA" id="ARBA00023303"/>
    </source>
</evidence>
<comment type="caution">
    <text evidence="9">The sequence shown here is derived from an EMBL/GenBank/DDBJ whole genome shotgun (WGS) entry which is preliminary data.</text>
</comment>
<dbReference type="EMBL" id="CAJOBI010148436">
    <property type="protein sequence ID" value="CAF4800142.1"/>
    <property type="molecule type" value="Genomic_DNA"/>
</dbReference>
<feature type="non-terminal residue" evidence="9">
    <location>
        <position position="59"/>
    </location>
</feature>
<dbReference type="AlphaFoldDB" id="A0A8S3B7U4"/>
<dbReference type="GO" id="GO:0005223">
    <property type="term" value="F:intracellularly cGMP-activated cation channel activity"/>
    <property type="evidence" value="ECO:0007669"/>
    <property type="project" value="TreeGrafter"/>
</dbReference>
<evidence type="ECO:0000313" key="9">
    <source>
        <dbReference type="EMBL" id="CAF4800142.1"/>
    </source>
</evidence>
<dbReference type="GO" id="GO:0005886">
    <property type="term" value="C:plasma membrane"/>
    <property type="evidence" value="ECO:0007669"/>
    <property type="project" value="TreeGrafter"/>
</dbReference>
<evidence type="ECO:0000256" key="7">
    <source>
        <dbReference type="ARBA" id="ARBA00023286"/>
    </source>
</evidence>
<dbReference type="GO" id="GO:0017071">
    <property type="term" value="C:intracellular cyclic nucleotide activated cation channel complex"/>
    <property type="evidence" value="ECO:0007669"/>
    <property type="project" value="TreeGrafter"/>
</dbReference>
<dbReference type="InterPro" id="IPR050866">
    <property type="entry name" value="CNG_cation_channel"/>
</dbReference>
<gene>
    <name evidence="9" type="ORF">SMN809_LOCUS47140</name>
</gene>
<evidence type="ECO:0000313" key="10">
    <source>
        <dbReference type="Proteomes" id="UP000676336"/>
    </source>
</evidence>
<evidence type="ECO:0000256" key="5">
    <source>
        <dbReference type="ARBA" id="ARBA00023065"/>
    </source>
</evidence>
<keyword evidence="8" id="KW-0407">Ion channel</keyword>
<evidence type="ECO:0000256" key="6">
    <source>
        <dbReference type="ARBA" id="ARBA00023136"/>
    </source>
</evidence>
<keyword evidence="5" id="KW-0406">Ion transport</keyword>
<keyword evidence="6" id="KW-0472">Membrane</keyword>
<keyword evidence="7" id="KW-1071">Ligand-gated ion channel</keyword>
<protein>
    <submittedName>
        <fullName evidence="9">Uncharacterized protein</fullName>
    </submittedName>
</protein>
<dbReference type="PANTHER" id="PTHR45638">
    <property type="entry name" value="CYCLIC NUCLEOTIDE-GATED CATION CHANNEL SUBUNIT A"/>
    <property type="match status" value="1"/>
</dbReference>
<dbReference type="GO" id="GO:0030553">
    <property type="term" value="F:cGMP binding"/>
    <property type="evidence" value="ECO:0007669"/>
    <property type="project" value="TreeGrafter"/>
</dbReference>
<dbReference type="GO" id="GO:0005222">
    <property type="term" value="F:intracellularly cAMP-activated cation channel activity"/>
    <property type="evidence" value="ECO:0007669"/>
    <property type="project" value="TreeGrafter"/>
</dbReference>
<dbReference type="Gene3D" id="1.10.287.630">
    <property type="entry name" value="Helix hairpin bin"/>
    <property type="match status" value="1"/>
</dbReference>
<sequence length="59" mass="7024">MTFIVVGNVGSIIASMNAVRADFRQKVDQVKQYMVFRKVGKDLERRVITWFDYLWLQKQ</sequence>
<name>A0A8S3B7U4_9BILA</name>
<evidence type="ECO:0000256" key="2">
    <source>
        <dbReference type="ARBA" id="ARBA00022448"/>
    </source>
</evidence>
<keyword evidence="2" id="KW-0813">Transport</keyword>
<proteinExistence type="predicted"/>
<dbReference type="FunFam" id="1.10.287.630:FF:000001">
    <property type="entry name" value="Cyclic nucleotide-gated channel alpha 3"/>
    <property type="match status" value="1"/>
</dbReference>
<keyword evidence="4" id="KW-1133">Transmembrane helix</keyword>
<organism evidence="9 10">
    <name type="scientific">Rotaria magnacalcarata</name>
    <dbReference type="NCBI Taxonomy" id="392030"/>
    <lineage>
        <taxon>Eukaryota</taxon>
        <taxon>Metazoa</taxon>
        <taxon>Spiralia</taxon>
        <taxon>Gnathifera</taxon>
        <taxon>Rotifera</taxon>
        <taxon>Eurotatoria</taxon>
        <taxon>Bdelloidea</taxon>
        <taxon>Philodinida</taxon>
        <taxon>Philodinidae</taxon>
        <taxon>Rotaria</taxon>
    </lineage>
</organism>
<dbReference type="Proteomes" id="UP000676336">
    <property type="component" value="Unassembled WGS sequence"/>
</dbReference>
<dbReference type="PANTHER" id="PTHR45638:SF11">
    <property type="entry name" value="CYCLIC NUCLEOTIDE-GATED CATION CHANNEL SUBUNIT A"/>
    <property type="match status" value="1"/>
</dbReference>
<reference evidence="9" key="1">
    <citation type="submission" date="2021-02" db="EMBL/GenBank/DDBJ databases">
        <authorList>
            <person name="Nowell W R."/>
        </authorList>
    </citation>
    <scope>NUCLEOTIDE SEQUENCE</scope>
</reference>
<accession>A0A8S3B7U4</accession>
<dbReference type="GO" id="GO:0044877">
    <property type="term" value="F:protein-containing complex binding"/>
    <property type="evidence" value="ECO:0007669"/>
    <property type="project" value="TreeGrafter"/>
</dbReference>
<comment type="subcellular location">
    <subcellularLocation>
        <location evidence="1">Membrane</location>
        <topology evidence="1">Multi-pass membrane protein</topology>
    </subcellularLocation>
</comment>
<evidence type="ECO:0000256" key="1">
    <source>
        <dbReference type="ARBA" id="ARBA00004141"/>
    </source>
</evidence>
<evidence type="ECO:0000256" key="4">
    <source>
        <dbReference type="ARBA" id="ARBA00022989"/>
    </source>
</evidence>
<evidence type="ECO:0000256" key="3">
    <source>
        <dbReference type="ARBA" id="ARBA00022692"/>
    </source>
</evidence>
<keyword evidence="3" id="KW-0812">Transmembrane</keyword>